<evidence type="ECO:0000313" key="2">
    <source>
        <dbReference type="EMBL" id="SVA43012.1"/>
    </source>
</evidence>
<dbReference type="Gene3D" id="3.40.30.10">
    <property type="entry name" value="Glutaredoxin"/>
    <property type="match status" value="1"/>
</dbReference>
<dbReference type="InterPro" id="IPR036249">
    <property type="entry name" value="Thioredoxin-like_sf"/>
</dbReference>
<name>A0A381VRT6_9ZZZZ</name>
<dbReference type="Gene3D" id="1.50.10.10">
    <property type="match status" value="1"/>
</dbReference>
<reference evidence="2" key="1">
    <citation type="submission" date="2018-05" db="EMBL/GenBank/DDBJ databases">
        <authorList>
            <person name="Lanie J.A."/>
            <person name="Ng W.-L."/>
            <person name="Kazmierczak K.M."/>
            <person name="Andrzejewski T.M."/>
            <person name="Davidsen T.M."/>
            <person name="Wayne K.J."/>
            <person name="Tettelin H."/>
            <person name="Glass J.I."/>
            <person name="Rusch D."/>
            <person name="Podicherti R."/>
            <person name="Tsui H.-C.T."/>
            <person name="Winkler M.E."/>
        </authorList>
    </citation>
    <scope>NUCLEOTIDE SEQUENCE</scope>
</reference>
<dbReference type="PIRSF" id="PIRSF006402">
    <property type="entry name" value="UCP006402_thioredoxin"/>
    <property type="match status" value="1"/>
</dbReference>
<organism evidence="2">
    <name type="scientific">marine metagenome</name>
    <dbReference type="NCBI Taxonomy" id="408172"/>
    <lineage>
        <taxon>unclassified sequences</taxon>
        <taxon>metagenomes</taxon>
        <taxon>ecological metagenomes</taxon>
    </lineage>
</organism>
<protein>
    <recommendedName>
        <fullName evidence="1">Spermatogenesis-associated protein 20-like TRX domain-containing protein</fullName>
    </recommendedName>
</protein>
<feature type="domain" description="Spermatogenesis-associated protein 20-like TRX" evidence="1">
    <location>
        <begin position="42"/>
        <end position="194"/>
    </location>
</feature>
<dbReference type="SUPFAM" id="SSF52833">
    <property type="entry name" value="Thioredoxin-like"/>
    <property type="match status" value="1"/>
</dbReference>
<dbReference type="PANTHER" id="PTHR42899:SF1">
    <property type="entry name" value="SPERMATOGENESIS-ASSOCIATED PROTEIN 20"/>
    <property type="match status" value="1"/>
</dbReference>
<sequence length="710" mass="81791">VIRDSFMKNICTIILTFLYLLISLVNAQGKERPVPAVQHKYTNQLIHESSPYLLQHAHNPVNWYPWGKSGFEKAEKENKLIIVSIGYSSCHWCHVMEVESFENEEIAKIMNENYVAIKVDREERPDIDQIYMNAIQLLTGSGGWPLNCITLPNREPFFCGTYFPKEQWLEILIKVADFVKQNPEKTKLVARQVTDGVRSSEINFATDEKPEFSIKDLNGVFAAWQKNIDYLQGGSKGEPKFPMPIGYQFLLHYNFLVKNPDVLKAVTVTLDKMAAGGIYDQVGGGFSRYSTDQYWKVPHFEKMLYDNALLVSLYSRAYQQTKNPKYKTVVQETLAFIKREMTSHEGGFFSSLDADSDGEEGKYYVWKLEELKNILGQEADFIIDYYNLTLEGNWEDRKNILYISATDKQLADKYQITVSELNNRVFASKEILLKERSARVHPGLDDKIITSWNALMLKAYIDAFEVFGNEDYLTAALKNAEFIASKLKSADHRLNRNYKNEKAGINAYLDDYAFSISAFISLYQVTFSEKWLDTARKLTDYAIDHFFENKSGMFFYTSDLDPALIARKKEINDNVMPASNSEMAKNLFVLGYYFYNEEYLEKSSKMLNSVKKYTLNGGSYFANWDILMAWFTSEPYEVAIVGKEFEHLRREFNEHYLPNVFFSGGSSEGTLSLLENKLVEGETTIYVCQFKVCKLPVTDTKVALTQIFDQ</sequence>
<dbReference type="InterPro" id="IPR008928">
    <property type="entry name" value="6-hairpin_glycosidase_sf"/>
</dbReference>
<evidence type="ECO:0000259" key="1">
    <source>
        <dbReference type="Pfam" id="PF03190"/>
    </source>
</evidence>
<dbReference type="SUPFAM" id="SSF48208">
    <property type="entry name" value="Six-hairpin glycosidases"/>
    <property type="match status" value="1"/>
</dbReference>
<feature type="non-terminal residue" evidence="2">
    <location>
        <position position="1"/>
    </location>
</feature>
<gene>
    <name evidence="2" type="ORF">METZ01_LOCUS95866</name>
</gene>
<dbReference type="InterPro" id="IPR024705">
    <property type="entry name" value="Ssp411"/>
</dbReference>
<accession>A0A381VRT6</accession>
<dbReference type="EMBL" id="UINC01009597">
    <property type="protein sequence ID" value="SVA43012.1"/>
    <property type="molecule type" value="Genomic_DNA"/>
</dbReference>
<proteinExistence type="predicted"/>
<dbReference type="InterPro" id="IPR004879">
    <property type="entry name" value="Ssp411-like_TRX"/>
</dbReference>
<dbReference type="PANTHER" id="PTHR42899">
    <property type="entry name" value="SPERMATOGENESIS-ASSOCIATED PROTEIN 20"/>
    <property type="match status" value="1"/>
</dbReference>
<dbReference type="CDD" id="cd02955">
    <property type="entry name" value="SSP411"/>
    <property type="match status" value="1"/>
</dbReference>
<dbReference type="Pfam" id="PF03190">
    <property type="entry name" value="Thioredox_DsbH"/>
    <property type="match status" value="1"/>
</dbReference>
<dbReference type="Gene3D" id="1.50.10.20">
    <property type="match status" value="1"/>
</dbReference>
<dbReference type="GO" id="GO:0005975">
    <property type="term" value="P:carbohydrate metabolic process"/>
    <property type="evidence" value="ECO:0007669"/>
    <property type="project" value="InterPro"/>
</dbReference>
<dbReference type="AlphaFoldDB" id="A0A381VRT6"/>
<dbReference type="InterPro" id="IPR012341">
    <property type="entry name" value="6hp_glycosidase-like_sf"/>
</dbReference>